<dbReference type="InParanoid" id="A0A507BC94"/>
<dbReference type="GO" id="GO:0005737">
    <property type="term" value="C:cytoplasm"/>
    <property type="evidence" value="ECO:0007669"/>
    <property type="project" value="UniProtKB-SubCell"/>
</dbReference>
<accession>A0A507BC94</accession>
<evidence type="ECO:0000256" key="1">
    <source>
        <dbReference type="ARBA" id="ARBA00002778"/>
    </source>
</evidence>
<evidence type="ECO:0000256" key="7">
    <source>
        <dbReference type="ARBA" id="ARBA00022603"/>
    </source>
</evidence>
<dbReference type="EC" id="2.1.1.211" evidence="4 12"/>
<evidence type="ECO:0000256" key="12">
    <source>
        <dbReference type="RuleBase" id="RU368004"/>
    </source>
</evidence>
<dbReference type="Proteomes" id="UP000319257">
    <property type="component" value="Unassembled WGS sequence"/>
</dbReference>
<reference evidence="13 14" key="1">
    <citation type="submission" date="2019-06" db="EMBL/GenBank/DDBJ databases">
        <title>Draft genome sequence of the filamentous fungus Phialemoniopsis curvata isolated from diesel fuel.</title>
        <authorList>
            <person name="Varaljay V.A."/>
            <person name="Lyon W.J."/>
            <person name="Crouch A.L."/>
            <person name="Drake C.E."/>
            <person name="Hollomon J.M."/>
            <person name="Nadeau L.J."/>
            <person name="Nunn H.S."/>
            <person name="Stevenson B.S."/>
            <person name="Bojanowski C.L."/>
            <person name="Crookes-Goodson W.J."/>
        </authorList>
    </citation>
    <scope>NUCLEOTIDE SEQUENCE [LARGE SCALE GENOMIC DNA]</scope>
    <source>
        <strain evidence="13 14">D216</strain>
    </source>
</reference>
<keyword evidence="8 12" id="KW-0808">Transferase</keyword>
<evidence type="ECO:0000256" key="6">
    <source>
        <dbReference type="ARBA" id="ARBA00022490"/>
    </source>
</evidence>
<evidence type="ECO:0000313" key="14">
    <source>
        <dbReference type="Proteomes" id="UP000319257"/>
    </source>
</evidence>
<gene>
    <name evidence="13" type="ORF">E0L32_005422</name>
</gene>
<keyword evidence="7 12" id="KW-0489">Methyltransferase</keyword>
<protein>
    <recommendedName>
        <fullName evidence="5 12">tRNA (uracil-O(2)-)-methyltransferase</fullName>
        <ecNumber evidence="4 12">2.1.1.211</ecNumber>
    </recommendedName>
</protein>
<dbReference type="FunCoup" id="A0A507BC94">
    <property type="interactions" value="81"/>
</dbReference>
<comment type="subcellular location">
    <subcellularLocation>
        <location evidence="2 12">Cytoplasm</location>
    </subcellularLocation>
</comment>
<dbReference type="STRING" id="1093900.A0A507BC94"/>
<evidence type="ECO:0000256" key="9">
    <source>
        <dbReference type="ARBA" id="ARBA00022691"/>
    </source>
</evidence>
<dbReference type="Pfam" id="PF07757">
    <property type="entry name" value="AdoMet_MTase"/>
    <property type="match status" value="1"/>
</dbReference>
<evidence type="ECO:0000256" key="11">
    <source>
        <dbReference type="ARBA" id="ARBA00047957"/>
    </source>
</evidence>
<evidence type="ECO:0000256" key="3">
    <source>
        <dbReference type="ARBA" id="ARBA00009056"/>
    </source>
</evidence>
<evidence type="ECO:0000256" key="10">
    <source>
        <dbReference type="ARBA" id="ARBA00022694"/>
    </source>
</evidence>
<evidence type="ECO:0000256" key="8">
    <source>
        <dbReference type="ARBA" id="ARBA00022679"/>
    </source>
</evidence>
<dbReference type="InterPro" id="IPR011671">
    <property type="entry name" value="tRNA_uracil_MeTrfase"/>
</dbReference>
<keyword evidence="9 12" id="KW-0949">S-adenosyl-L-methionine</keyword>
<comment type="function">
    <text evidence="12">Adenosyl-L-methionine (AdoMet)-dependent tRNA (uracil-O(2)-)-methyltransferase.</text>
</comment>
<proteinExistence type="inferred from homology"/>
<keyword evidence="10 12" id="KW-0819">tRNA processing</keyword>
<organism evidence="13 14">
    <name type="scientific">Thyridium curvatum</name>
    <dbReference type="NCBI Taxonomy" id="1093900"/>
    <lineage>
        <taxon>Eukaryota</taxon>
        <taxon>Fungi</taxon>
        <taxon>Dikarya</taxon>
        <taxon>Ascomycota</taxon>
        <taxon>Pezizomycotina</taxon>
        <taxon>Sordariomycetes</taxon>
        <taxon>Sordariomycetidae</taxon>
        <taxon>Thyridiales</taxon>
        <taxon>Thyridiaceae</taxon>
        <taxon>Thyridium</taxon>
    </lineage>
</organism>
<evidence type="ECO:0000313" key="13">
    <source>
        <dbReference type="EMBL" id="TPX14458.1"/>
    </source>
</evidence>
<comment type="function">
    <text evidence="1">Probable adenosyl-L-methionine (AdoMet)-dependent tRNA (uracil-O(2)-)-methyltransferase.</text>
</comment>
<dbReference type="EMBL" id="SKBQ01000028">
    <property type="protein sequence ID" value="TPX14458.1"/>
    <property type="molecule type" value="Genomic_DNA"/>
</dbReference>
<dbReference type="AlphaFoldDB" id="A0A507BC94"/>
<dbReference type="GeneID" id="41972869"/>
<dbReference type="PANTHER" id="PTHR21210:SF0">
    <property type="entry name" value="TRNA (URACIL-O(2)-)-METHYLTRANSFERASE-RELATED"/>
    <property type="match status" value="1"/>
</dbReference>
<comment type="caution">
    <text evidence="13">The sequence shown here is derived from an EMBL/GenBank/DDBJ whole genome shotgun (WGS) entry which is preliminary data.</text>
</comment>
<keyword evidence="14" id="KW-1185">Reference proteome</keyword>
<dbReference type="GO" id="GO:0141101">
    <property type="term" value="F:tRNA(Ser) (uridine(44)-2'-O-)-methyltransferase activity"/>
    <property type="evidence" value="ECO:0007669"/>
    <property type="project" value="UniProtKB-EC"/>
</dbReference>
<comment type="catalytic activity">
    <reaction evidence="11 12">
        <text>uridine(44) in tRNA(Ser) + S-adenosyl-L-methionine = 2'-O-methyluridine(44) in tRNA(Ser) + S-adenosyl-L-homocysteine + H(+)</text>
        <dbReference type="Rhea" id="RHEA:43100"/>
        <dbReference type="Rhea" id="RHEA-COMP:10339"/>
        <dbReference type="Rhea" id="RHEA-COMP:10340"/>
        <dbReference type="ChEBI" id="CHEBI:15378"/>
        <dbReference type="ChEBI" id="CHEBI:57856"/>
        <dbReference type="ChEBI" id="CHEBI:59789"/>
        <dbReference type="ChEBI" id="CHEBI:65315"/>
        <dbReference type="ChEBI" id="CHEBI:74478"/>
        <dbReference type="EC" id="2.1.1.211"/>
    </reaction>
</comment>
<name>A0A507BC94_9PEZI</name>
<dbReference type="OrthoDB" id="10047021at2759"/>
<evidence type="ECO:0000256" key="4">
    <source>
        <dbReference type="ARBA" id="ARBA00012795"/>
    </source>
</evidence>
<evidence type="ECO:0000256" key="5">
    <source>
        <dbReference type="ARBA" id="ARBA00017788"/>
    </source>
</evidence>
<dbReference type="GO" id="GO:0030488">
    <property type="term" value="P:tRNA methylation"/>
    <property type="evidence" value="ECO:0007669"/>
    <property type="project" value="UniProtKB-UniRule"/>
</dbReference>
<evidence type="ECO:0000256" key="2">
    <source>
        <dbReference type="ARBA" id="ARBA00004496"/>
    </source>
</evidence>
<comment type="similarity">
    <text evidence="3 12">Belongs to the TRM44 family.</text>
</comment>
<dbReference type="PANTHER" id="PTHR21210">
    <property type="entry name" value="TRNA (URACIL-O(2)-)-METHYLTRANSFERASE-RELATED"/>
    <property type="match status" value="1"/>
</dbReference>
<dbReference type="RefSeq" id="XP_030996169.1">
    <property type="nucleotide sequence ID" value="XM_031139942.1"/>
</dbReference>
<keyword evidence="6 12" id="KW-0963">Cytoplasm</keyword>
<sequence length="505" mass="56867">MTLTPEAFAQDAAPLIRQTNDQSALFSPICRHGCAFDPAIFKKVMLNLIQNPNLLSNWLFRADLIAEHEGCDDEVVLEGVPESEGLRPVIPQIDGFQRGRVIVRRLIPRNAKRDRPLLQTCIFYNDTSVLADAAPQKTLVVYLPHIATVEEIPFYHPKVRGLGYLHEWNPAESKGTVSIHYRFLSDEDRIARPVKLERTALMMISVIHKHGEGKRTGYVKRVHHDQLVPQATVQDCYHDLKDRYARDLLGSWRENTDPGKHVFEDLSIAAFLIELWREMYKDQPFPGFVDIGCGNGLLTYLLNKEGYKGWGFDARARKSWDIYNDVVVDADGKKSSTLQERVLLPSIVAMPATEESDKECVDNERFQDGRFPKGTFIVSNHADELTPWTPILGAISDCPWISIPCCSHNLTGAKFRAAPPKDKSKGGSAYASLTEWVADIAADCGWVVEREMLRIPSTRNAALVGRKRTQPVESVDIDEIILKYGGTQGYFENAMKLVKTGPRSH</sequence>
<dbReference type="SUPFAM" id="SSF53335">
    <property type="entry name" value="S-adenosyl-L-methionine-dependent methyltransferases"/>
    <property type="match status" value="1"/>
</dbReference>
<dbReference type="InterPro" id="IPR029063">
    <property type="entry name" value="SAM-dependent_MTases_sf"/>
</dbReference>